<dbReference type="AlphaFoldDB" id="A0A1M5MS39"/>
<keyword evidence="1" id="KW-0812">Transmembrane</keyword>
<keyword evidence="4" id="KW-1185">Reference proteome</keyword>
<proteinExistence type="predicted"/>
<dbReference type="InterPro" id="IPR012495">
    <property type="entry name" value="TadE-like_dom"/>
</dbReference>
<evidence type="ECO:0000313" key="4">
    <source>
        <dbReference type="Proteomes" id="UP000184221"/>
    </source>
</evidence>
<protein>
    <recommendedName>
        <fullName evidence="2">TadE-like domain-containing protein</fullName>
    </recommendedName>
</protein>
<keyword evidence="1" id="KW-1133">Transmembrane helix</keyword>
<accession>A0A1M5MS39</accession>
<organism evidence="3 4">
    <name type="scientific">Marivita hallyeonensis</name>
    <dbReference type="NCBI Taxonomy" id="996342"/>
    <lineage>
        <taxon>Bacteria</taxon>
        <taxon>Pseudomonadati</taxon>
        <taxon>Pseudomonadota</taxon>
        <taxon>Alphaproteobacteria</taxon>
        <taxon>Rhodobacterales</taxon>
        <taxon>Roseobacteraceae</taxon>
        <taxon>Marivita</taxon>
    </lineage>
</organism>
<dbReference type="STRING" id="996342.SAMN05443551_0617"/>
<feature type="transmembrane region" description="Helical" evidence="1">
    <location>
        <begin position="24"/>
        <end position="44"/>
    </location>
</feature>
<keyword evidence="1" id="KW-0472">Membrane</keyword>
<gene>
    <name evidence="3" type="ORF">SAMN05443551_0617</name>
</gene>
<dbReference type="OrthoDB" id="7907064at2"/>
<name>A0A1M5MS39_9RHOB</name>
<dbReference type="RefSeq" id="WP_072776027.1">
    <property type="nucleotide sequence ID" value="NZ_FQXC01000001.1"/>
</dbReference>
<evidence type="ECO:0000313" key="3">
    <source>
        <dbReference type="EMBL" id="SHG79729.1"/>
    </source>
</evidence>
<sequence length="178" mass="20054">MTQRLTKLFSRFRRDENGSASIEFVLYFSVIFVILAAAIELANINLRHAMLERAVEIAVRDIRLSTGDVPTFEDVRAKICEEAAVIDECDSNLMLEMKQVNPTNFTSLPEVPDCINSQQDPRPVRQFEAGQDNDLMLIRACLKYNPVFPTGPLAAAIDMDDDGYAKLIVRSAFVQEPR</sequence>
<dbReference type="Proteomes" id="UP000184221">
    <property type="component" value="Unassembled WGS sequence"/>
</dbReference>
<reference evidence="3 4" key="1">
    <citation type="submission" date="2016-11" db="EMBL/GenBank/DDBJ databases">
        <authorList>
            <person name="Jaros S."/>
            <person name="Januszkiewicz K."/>
            <person name="Wedrychowicz H."/>
        </authorList>
    </citation>
    <scope>NUCLEOTIDE SEQUENCE [LARGE SCALE GENOMIC DNA]</scope>
    <source>
        <strain evidence="3 4">DSM 29431</strain>
    </source>
</reference>
<evidence type="ECO:0000256" key="1">
    <source>
        <dbReference type="SAM" id="Phobius"/>
    </source>
</evidence>
<evidence type="ECO:0000259" key="2">
    <source>
        <dbReference type="Pfam" id="PF07811"/>
    </source>
</evidence>
<dbReference type="EMBL" id="FQXC01000001">
    <property type="protein sequence ID" value="SHG79729.1"/>
    <property type="molecule type" value="Genomic_DNA"/>
</dbReference>
<dbReference type="Pfam" id="PF07811">
    <property type="entry name" value="TadE"/>
    <property type="match status" value="1"/>
</dbReference>
<feature type="domain" description="TadE-like" evidence="2">
    <location>
        <begin position="18"/>
        <end position="60"/>
    </location>
</feature>